<feature type="compositionally biased region" description="Basic and acidic residues" evidence="8">
    <location>
        <begin position="69"/>
        <end position="80"/>
    </location>
</feature>
<evidence type="ECO:0000313" key="10">
    <source>
        <dbReference type="EMBL" id="CAG8464641.1"/>
    </source>
</evidence>
<dbReference type="InterPro" id="IPR009057">
    <property type="entry name" value="Homeodomain-like_sf"/>
</dbReference>
<evidence type="ECO:0000256" key="3">
    <source>
        <dbReference type="ARBA" id="ARBA00023125"/>
    </source>
</evidence>
<gene>
    <name evidence="10" type="ORF">FCALED_LOCUS1917</name>
</gene>
<feature type="compositionally biased region" description="Low complexity" evidence="8">
    <location>
        <begin position="82"/>
        <end position="94"/>
    </location>
</feature>
<keyword evidence="2" id="KW-0217">Developmental protein</keyword>
<evidence type="ECO:0000256" key="5">
    <source>
        <dbReference type="ARBA" id="ARBA00023242"/>
    </source>
</evidence>
<evidence type="ECO:0000313" key="11">
    <source>
        <dbReference type="Proteomes" id="UP000789570"/>
    </source>
</evidence>
<keyword evidence="4 6" id="KW-0371">Homeobox</keyword>
<organism evidence="10 11">
    <name type="scientific">Funneliformis caledonium</name>
    <dbReference type="NCBI Taxonomy" id="1117310"/>
    <lineage>
        <taxon>Eukaryota</taxon>
        <taxon>Fungi</taxon>
        <taxon>Fungi incertae sedis</taxon>
        <taxon>Mucoromycota</taxon>
        <taxon>Glomeromycotina</taxon>
        <taxon>Glomeromycetes</taxon>
        <taxon>Glomerales</taxon>
        <taxon>Glomeraceae</taxon>
        <taxon>Funneliformis</taxon>
    </lineage>
</organism>
<dbReference type="GO" id="GO:0000981">
    <property type="term" value="F:DNA-binding transcription factor activity, RNA polymerase II-specific"/>
    <property type="evidence" value="ECO:0007669"/>
    <property type="project" value="TreeGrafter"/>
</dbReference>
<feature type="compositionally biased region" description="Polar residues" evidence="8">
    <location>
        <begin position="196"/>
        <end position="219"/>
    </location>
</feature>
<sequence>MSEINNSLCNSSIQQRHRTTPTQFQFLESYFQNIDDFPDSIMREKISQKLNMPNKSVHIWFQNRRAKRKQEERARLEKTTSRHSNTTITTSSSLPSTIKGLPLLSETFFNVPAPQQQQQHYLTNFASLKLPPLRNLAEESYARRHNSSKDVTLPPLYLAVPQILLGSCNVTEYHMNNCCKSPTQFIHSSYNIHKNQFSQPPPSLAQSKQQQRNKSSGSFVINDDSEPTATAQNTSKLSYLLPQITLLL</sequence>
<dbReference type="GO" id="GO:0005634">
    <property type="term" value="C:nucleus"/>
    <property type="evidence" value="ECO:0007669"/>
    <property type="project" value="UniProtKB-SubCell"/>
</dbReference>
<keyword evidence="11" id="KW-1185">Reference proteome</keyword>
<dbReference type="Proteomes" id="UP000789570">
    <property type="component" value="Unassembled WGS sequence"/>
</dbReference>
<comment type="subcellular location">
    <subcellularLocation>
        <location evidence="1 6 7">Nucleus</location>
    </subcellularLocation>
</comment>
<dbReference type="OrthoDB" id="6159439at2759"/>
<evidence type="ECO:0000259" key="9">
    <source>
        <dbReference type="PROSITE" id="PS50071"/>
    </source>
</evidence>
<proteinExistence type="predicted"/>
<dbReference type="SUPFAM" id="SSF46689">
    <property type="entry name" value="Homeodomain-like"/>
    <property type="match status" value="1"/>
</dbReference>
<accession>A0A9N8VSB7</accession>
<dbReference type="SMART" id="SM00389">
    <property type="entry name" value="HOX"/>
    <property type="match status" value="1"/>
</dbReference>
<feature type="domain" description="Homeobox" evidence="9">
    <location>
        <begin position="10"/>
        <end position="71"/>
    </location>
</feature>
<feature type="region of interest" description="Disordered" evidence="8">
    <location>
        <begin position="196"/>
        <end position="231"/>
    </location>
</feature>
<dbReference type="EMBL" id="CAJVPQ010000267">
    <property type="protein sequence ID" value="CAG8464641.1"/>
    <property type="molecule type" value="Genomic_DNA"/>
</dbReference>
<dbReference type="PANTHER" id="PTHR45793">
    <property type="entry name" value="HOMEOBOX PROTEIN"/>
    <property type="match status" value="1"/>
</dbReference>
<name>A0A9N8VSB7_9GLOM</name>
<evidence type="ECO:0000256" key="4">
    <source>
        <dbReference type="ARBA" id="ARBA00023155"/>
    </source>
</evidence>
<feature type="region of interest" description="Disordered" evidence="8">
    <location>
        <begin position="64"/>
        <end position="94"/>
    </location>
</feature>
<dbReference type="AlphaFoldDB" id="A0A9N8VSB7"/>
<dbReference type="InterPro" id="IPR001356">
    <property type="entry name" value="HD"/>
</dbReference>
<dbReference type="PANTHER" id="PTHR45793:SF5">
    <property type="entry name" value="HOMEOTIC PROTEIN OCELLILESS"/>
    <property type="match status" value="1"/>
</dbReference>
<reference evidence="10" key="1">
    <citation type="submission" date="2021-06" db="EMBL/GenBank/DDBJ databases">
        <authorList>
            <person name="Kallberg Y."/>
            <person name="Tangrot J."/>
            <person name="Rosling A."/>
        </authorList>
    </citation>
    <scope>NUCLEOTIDE SEQUENCE</scope>
    <source>
        <strain evidence="10">UK204</strain>
    </source>
</reference>
<evidence type="ECO:0000256" key="8">
    <source>
        <dbReference type="SAM" id="MobiDB-lite"/>
    </source>
</evidence>
<dbReference type="GO" id="GO:0000978">
    <property type="term" value="F:RNA polymerase II cis-regulatory region sequence-specific DNA binding"/>
    <property type="evidence" value="ECO:0007669"/>
    <property type="project" value="TreeGrafter"/>
</dbReference>
<keyword evidence="5 6" id="KW-0539">Nucleus</keyword>
<keyword evidence="3 6" id="KW-0238">DNA-binding</keyword>
<dbReference type="Pfam" id="PF00046">
    <property type="entry name" value="Homeodomain"/>
    <property type="match status" value="1"/>
</dbReference>
<protein>
    <submittedName>
        <fullName evidence="10">2974_t:CDS:1</fullName>
    </submittedName>
</protein>
<feature type="DNA-binding region" description="Homeobox" evidence="6">
    <location>
        <begin position="12"/>
        <end position="72"/>
    </location>
</feature>
<dbReference type="CDD" id="cd00086">
    <property type="entry name" value="homeodomain"/>
    <property type="match status" value="1"/>
</dbReference>
<comment type="caution">
    <text evidence="10">The sequence shown here is derived from an EMBL/GenBank/DDBJ whole genome shotgun (WGS) entry which is preliminary data.</text>
</comment>
<evidence type="ECO:0000256" key="6">
    <source>
        <dbReference type="PROSITE-ProRule" id="PRU00108"/>
    </source>
</evidence>
<dbReference type="PROSITE" id="PS50071">
    <property type="entry name" value="HOMEOBOX_2"/>
    <property type="match status" value="1"/>
</dbReference>
<evidence type="ECO:0000256" key="1">
    <source>
        <dbReference type="ARBA" id="ARBA00004123"/>
    </source>
</evidence>
<dbReference type="Gene3D" id="1.10.10.60">
    <property type="entry name" value="Homeodomain-like"/>
    <property type="match status" value="1"/>
</dbReference>
<evidence type="ECO:0000256" key="2">
    <source>
        <dbReference type="ARBA" id="ARBA00022473"/>
    </source>
</evidence>
<evidence type="ECO:0000256" key="7">
    <source>
        <dbReference type="RuleBase" id="RU000682"/>
    </source>
</evidence>